<protein>
    <recommendedName>
        <fullName evidence="2 8">Transcription elongation factor GreA</fullName>
    </recommendedName>
    <alternativeName>
        <fullName evidence="7 8">Transcript cleavage factor GreA</fullName>
    </alternativeName>
</protein>
<dbReference type="GO" id="GO:0003746">
    <property type="term" value="F:translation elongation factor activity"/>
    <property type="evidence" value="ECO:0007669"/>
    <property type="project" value="UniProtKB-KW"/>
</dbReference>
<evidence type="ECO:0000256" key="9">
    <source>
        <dbReference type="RuleBase" id="RU000556"/>
    </source>
</evidence>
<dbReference type="InterPro" id="IPR028624">
    <property type="entry name" value="Tscrpt_elong_fac_GreA/B"/>
</dbReference>
<dbReference type="PIRSF" id="PIRSF006092">
    <property type="entry name" value="GreA_GreB"/>
    <property type="match status" value="1"/>
</dbReference>
<dbReference type="GO" id="GO:0003677">
    <property type="term" value="F:DNA binding"/>
    <property type="evidence" value="ECO:0007669"/>
    <property type="project" value="UniProtKB-UniRule"/>
</dbReference>
<feature type="domain" description="Transcription elongation factor GreA/GreB N-terminal" evidence="11">
    <location>
        <begin position="8"/>
        <end position="73"/>
    </location>
</feature>
<dbReference type="NCBIfam" id="TIGR01462">
    <property type="entry name" value="greA"/>
    <property type="match status" value="1"/>
</dbReference>
<dbReference type="HAMAP" id="MF_00105">
    <property type="entry name" value="GreA_GreB"/>
    <property type="match status" value="1"/>
</dbReference>
<dbReference type="Pfam" id="PF01272">
    <property type="entry name" value="GreA_GreB"/>
    <property type="match status" value="1"/>
</dbReference>
<keyword evidence="4 8" id="KW-0238">DNA-binding</keyword>
<dbReference type="GO" id="GO:0006354">
    <property type="term" value="P:DNA-templated transcription elongation"/>
    <property type="evidence" value="ECO:0007669"/>
    <property type="project" value="TreeGrafter"/>
</dbReference>
<dbReference type="GO" id="GO:0032784">
    <property type="term" value="P:regulation of DNA-templated transcription elongation"/>
    <property type="evidence" value="ECO:0007669"/>
    <property type="project" value="UniProtKB-UniRule"/>
</dbReference>
<keyword evidence="5 8" id="KW-0804">Transcription</keyword>
<dbReference type="Pfam" id="PF03449">
    <property type="entry name" value="GreA_GreB_N"/>
    <property type="match status" value="1"/>
</dbReference>
<dbReference type="InterPro" id="IPR036805">
    <property type="entry name" value="Tscrpt_elong_fac_GreA/B_N_sf"/>
</dbReference>
<keyword evidence="12" id="KW-0648">Protein biosynthesis</keyword>
<evidence type="ECO:0000256" key="4">
    <source>
        <dbReference type="ARBA" id="ARBA00023125"/>
    </source>
</evidence>
<dbReference type="GO" id="GO:0070063">
    <property type="term" value="F:RNA polymerase binding"/>
    <property type="evidence" value="ECO:0007669"/>
    <property type="project" value="InterPro"/>
</dbReference>
<organism evidence="12 13">
    <name type="scientific">Candidatus Mycoplasma haematohominis</name>
    <dbReference type="NCBI Taxonomy" id="1494318"/>
    <lineage>
        <taxon>Bacteria</taxon>
        <taxon>Bacillati</taxon>
        <taxon>Mycoplasmatota</taxon>
        <taxon>Mollicutes</taxon>
        <taxon>Mycoplasmataceae</taxon>
        <taxon>Mycoplasma</taxon>
    </lineage>
</organism>
<dbReference type="NCBIfam" id="NF001263">
    <property type="entry name" value="PRK00226.1-4"/>
    <property type="match status" value="1"/>
</dbReference>
<dbReference type="Gene3D" id="1.10.287.180">
    <property type="entry name" value="Transcription elongation factor, GreA/GreB, N-terminal domain"/>
    <property type="match status" value="1"/>
</dbReference>
<evidence type="ECO:0000256" key="5">
    <source>
        <dbReference type="ARBA" id="ARBA00023163"/>
    </source>
</evidence>
<dbReference type="Proteomes" id="UP000324831">
    <property type="component" value="Unassembled WGS sequence"/>
</dbReference>
<dbReference type="InterPro" id="IPR018151">
    <property type="entry name" value="TF_GreA/GreB_CS"/>
</dbReference>
<accession>A0A478FU45</accession>
<evidence type="ECO:0000256" key="3">
    <source>
        <dbReference type="ARBA" id="ARBA00023015"/>
    </source>
</evidence>
<dbReference type="InterPro" id="IPR006359">
    <property type="entry name" value="Tscrpt_elong_fac_GreA"/>
</dbReference>
<reference evidence="12 13" key="1">
    <citation type="submission" date="2019-01" db="EMBL/GenBank/DDBJ databases">
        <title>Draft genome sequences of Candidatus Mycoplasma haemohominis SWG34-3 identified from a patient with pyrexia, anemia and liver dysfunction.</title>
        <authorList>
            <person name="Sekizuka T."/>
            <person name="Hattori N."/>
            <person name="Katano H."/>
            <person name="Takuma T."/>
            <person name="Ito T."/>
            <person name="Arai N."/>
            <person name="Yanai R."/>
            <person name="Ishii S."/>
            <person name="Miura Y."/>
            <person name="Tokunaga T."/>
            <person name="Watanabe H."/>
            <person name="Nomura N."/>
            <person name="Eguchi J."/>
            <person name="Arai T."/>
            <person name="Hasegawa H."/>
            <person name="Nakamaki T."/>
            <person name="Wakita T."/>
            <person name="Niki Y."/>
            <person name="Kuroda M."/>
        </authorList>
    </citation>
    <scope>NUCLEOTIDE SEQUENCE [LARGE SCALE GENOMIC DNA]</scope>
    <source>
        <strain evidence="12">SWG34-3</strain>
    </source>
</reference>
<evidence type="ECO:0000259" key="10">
    <source>
        <dbReference type="Pfam" id="PF01272"/>
    </source>
</evidence>
<comment type="function">
    <text evidence="6 8 9">Necessary for efficient RNA polymerase transcription elongation past template-encoded arresting sites. The arresting sites in DNA have the property of trapping a certain fraction of elongating RNA polymerases that pass through, resulting in locked ternary complexes. Cleavage of the nascent transcript by cleavage factors such as GreA or GreB allows the resumption of elongation from the new 3'terminus. GreA releases sequences of 2 to 3 nucleotides.</text>
</comment>
<comment type="similarity">
    <text evidence="1 8 9">Belongs to the GreA/GreB family.</text>
</comment>
<evidence type="ECO:0000256" key="2">
    <source>
        <dbReference type="ARBA" id="ARBA00013729"/>
    </source>
</evidence>
<dbReference type="SUPFAM" id="SSF54534">
    <property type="entry name" value="FKBP-like"/>
    <property type="match status" value="1"/>
</dbReference>
<dbReference type="PROSITE" id="PS00829">
    <property type="entry name" value="GREAB_1"/>
    <property type="match status" value="1"/>
</dbReference>
<evidence type="ECO:0000256" key="8">
    <source>
        <dbReference type="HAMAP-Rule" id="MF_00105"/>
    </source>
</evidence>
<comment type="caution">
    <text evidence="12">The sequence shown here is derived from an EMBL/GenBank/DDBJ whole genome shotgun (WGS) entry which is preliminary data.</text>
</comment>
<gene>
    <name evidence="8 12" type="primary">greA</name>
    <name evidence="12" type="ORF">MHSWG343_09560</name>
</gene>
<dbReference type="InterPro" id="IPR001437">
    <property type="entry name" value="Tscrpt_elong_fac_GreA/B_C"/>
</dbReference>
<evidence type="ECO:0000256" key="6">
    <source>
        <dbReference type="ARBA" id="ARBA00024916"/>
    </source>
</evidence>
<evidence type="ECO:0000256" key="1">
    <source>
        <dbReference type="ARBA" id="ARBA00008213"/>
    </source>
</evidence>
<dbReference type="FunFam" id="1.10.287.180:FF:000001">
    <property type="entry name" value="Transcription elongation factor GreA"/>
    <property type="match status" value="1"/>
</dbReference>
<dbReference type="AlphaFoldDB" id="A0A478FU45"/>
<dbReference type="PANTHER" id="PTHR30437:SF4">
    <property type="entry name" value="TRANSCRIPTION ELONGATION FACTOR GREA"/>
    <property type="match status" value="1"/>
</dbReference>
<keyword evidence="12" id="KW-0251">Elongation factor</keyword>
<dbReference type="InterPro" id="IPR023459">
    <property type="entry name" value="Tscrpt_elong_fac_GreA/B_fam"/>
</dbReference>
<proteinExistence type="inferred from homology"/>
<evidence type="ECO:0000256" key="7">
    <source>
        <dbReference type="ARBA" id="ARBA00030776"/>
    </source>
</evidence>
<name>A0A478FU45_9MOLU</name>
<evidence type="ECO:0000313" key="12">
    <source>
        <dbReference type="EMBL" id="GCE63949.1"/>
    </source>
</evidence>
<keyword evidence="3 8" id="KW-0805">Transcription regulation</keyword>
<feature type="domain" description="Transcription elongation factor GreA/GreB C-terminal" evidence="10">
    <location>
        <begin position="87"/>
        <end position="159"/>
    </location>
</feature>
<dbReference type="Gene3D" id="3.10.50.30">
    <property type="entry name" value="Transcription elongation factor, GreA/GreB, C-terminal domain"/>
    <property type="match status" value="1"/>
</dbReference>
<sequence length="159" mass="17424">MENKKHKLTASTLETMKSELDKLVNVDRIKVIQEIKAARANGDLSENADYESALNHQKVIEGRIAELKAVIDNHILIKDIDGAEGGDIVKIGSKVKILEVEDGMETSYEILGSVDNNPQIGRISNECPLAKSMLGKKVGDVVEVQNVVSPYTIKILEIS</sequence>
<dbReference type="InterPro" id="IPR036953">
    <property type="entry name" value="GreA/GreB_C_sf"/>
</dbReference>
<dbReference type="SUPFAM" id="SSF46557">
    <property type="entry name" value="GreA transcript cleavage protein, N-terminal domain"/>
    <property type="match status" value="1"/>
</dbReference>
<evidence type="ECO:0000313" key="13">
    <source>
        <dbReference type="Proteomes" id="UP000324831"/>
    </source>
</evidence>
<dbReference type="InterPro" id="IPR022691">
    <property type="entry name" value="Tscrpt_elong_fac_GreA/B_N"/>
</dbReference>
<dbReference type="EMBL" id="BIMN01000006">
    <property type="protein sequence ID" value="GCE63949.1"/>
    <property type="molecule type" value="Genomic_DNA"/>
</dbReference>
<dbReference type="PANTHER" id="PTHR30437">
    <property type="entry name" value="TRANSCRIPTION ELONGATION FACTOR GREA"/>
    <property type="match status" value="1"/>
</dbReference>
<evidence type="ECO:0000259" key="11">
    <source>
        <dbReference type="Pfam" id="PF03449"/>
    </source>
</evidence>